<accession>A0A5C5G607</accession>
<keyword evidence="3" id="KW-1185">Reference proteome</keyword>
<proteinExistence type="predicted"/>
<protein>
    <submittedName>
        <fullName evidence="2">Uncharacterized protein</fullName>
    </submittedName>
</protein>
<feature type="compositionally biased region" description="Basic and acidic residues" evidence="1">
    <location>
        <begin position="211"/>
        <end position="224"/>
    </location>
</feature>
<reference evidence="2 3" key="1">
    <citation type="submission" date="2019-03" db="EMBL/GenBank/DDBJ databases">
        <title>Rhodosporidium diobovatum UCD-FST 08-225 genome sequencing, assembly, and annotation.</title>
        <authorList>
            <person name="Fakankun I.U."/>
            <person name="Fristensky B."/>
            <person name="Levin D.B."/>
        </authorList>
    </citation>
    <scope>NUCLEOTIDE SEQUENCE [LARGE SCALE GENOMIC DNA]</scope>
    <source>
        <strain evidence="2 3">UCD-FST 08-225</strain>
    </source>
</reference>
<dbReference type="EMBL" id="SOZI01000002">
    <property type="protein sequence ID" value="TNY24520.1"/>
    <property type="molecule type" value="Genomic_DNA"/>
</dbReference>
<sequence>MAQLRRCQLARCHGGARGTAGRPSKCGGAVLRARSRGCGTSTEASVAPAWPEYVRTRARDAATRSRRQARQASRLGDRVAGRLLERGHRAWHAASAKYAFSGSASVASTPGHLSARGERHAGCDSSNNRTALWAAARTDIGGAGFSTQQSAMCTWWYSEDKKVGTSARNSCGREHERGARTRSCAARSTSGGRTDARLGSSSSACDEDDEVRCGREAQRDDGERNVLAPSSSGSCK</sequence>
<organism evidence="2 3">
    <name type="scientific">Rhodotorula diobovata</name>
    <dbReference type="NCBI Taxonomy" id="5288"/>
    <lineage>
        <taxon>Eukaryota</taxon>
        <taxon>Fungi</taxon>
        <taxon>Dikarya</taxon>
        <taxon>Basidiomycota</taxon>
        <taxon>Pucciniomycotina</taxon>
        <taxon>Microbotryomycetes</taxon>
        <taxon>Sporidiobolales</taxon>
        <taxon>Sporidiobolaceae</taxon>
        <taxon>Rhodotorula</taxon>
    </lineage>
</organism>
<gene>
    <name evidence="2" type="ORF">DMC30DRAFT_110214</name>
</gene>
<evidence type="ECO:0000256" key="1">
    <source>
        <dbReference type="SAM" id="MobiDB-lite"/>
    </source>
</evidence>
<evidence type="ECO:0000313" key="3">
    <source>
        <dbReference type="Proteomes" id="UP000311382"/>
    </source>
</evidence>
<name>A0A5C5G607_9BASI</name>
<dbReference type="Proteomes" id="UP000311382">
    <property type="component" value="Unassembled WGS sequence"/>
</dbReference>
<comment type="caution">
    <text evidence="2">The sequence shown here is derived from an EMBL/GenBank/DDBJ whole genome shotgun (WGS) entry which is preliminary data.</text>
</comment>
<evidence type="ECO:0000313" key="2">
    <source>
        <dbReference type="EMBL" id="TNY24520.1"/>
    </source>
</evidence>
<dbReference type="AlphaFoldDB" id="A0A5C5G607"/>
<feature type="region of interest" description="Disordered" evidence="1">
    <location>
        <begin position="166"/>
        <end position="236"/>
    </location>
</feature>